<dbReference type="GO" id="GO:0003677">
    <property type="term" value="F:DNA binding"/>
    <property type="evidence" value="ECO:0007669"/>
    <property type="project" value="InterPro"/>
</dbReference>
<feature type="region of interest" description="Disordered" evidence="1">
    <location>
        <begin position="1308"/>
        <end position="1433"/>
    </location>
</feature>
<protein>
    <submittedName>
        <fullName evidence="2">Uncharacterized protein</fullName>
    </submittedName>
</protein>
<evidence type="ECO:0000313" key="2">
    <source>
        <dbReference type="EMBL" id="KIY45116.1"/>
    </source>
</evidence>
<name>A0A0D7A5D2_9AGAR</name>
<sequence>MSTFRIAGLPDHILKMCTNIAQEWGLGHMEVTDDDALTHLDGRSGAVVDEDLITSPNMTYIPMPLFGHRDVRLRADLLYGADDYLRWPQPYIDIYPHYSCILRPQNEDSEWSIAWKHPNDIGLEPAQMLRKDLFVVSAASVQRFNDLACKVQGDLRALTQRSADAEVKLPASVQGYEATIIHTVAHLQNIGFEQTTILLLIRETQRVLLETDGFVRYWSTYVPHFTSTWPSKGRPELANQEIMGAFTYIPDVALKFACARIPVWLIRDMKEVPLPTTRIVKWGMPQPPSVTLNLMDCTPRFRSVWQGTAAHHGKYINMHHYTVTHLIFRYPWGENLEVYNNPEFDPILRASPRTGIVACPTRSSMVMFSHQTSGPTPTTASQSKKKKSKVSGFGLMPDPEGSSAPREAWRKAFATASVDLDLPTRLSADLRRFFFPPFSMFNGSMCADKHALNWIYLRSAWTGRLLSTFEPCGLTALEWREVLGMNTHTPQGTSHSHVWRQQGAELLRRLFECEDLNEMGDTLNFHYMNILTLKPLQPLVRAMAAWEANESNTRIDMARFLAHGTSIDNVLAHSGLLTHIFDRGKREWWVIWTPWILDFDWKATGLCSSDYVQWKTAIVAMIQSVCTCPGGATSIPTELTTIVGLEFHAALELVQTEEELDHLEDVIVLHYLSTMPDEATWKSEDPAVDWQEFKSEWLKEALKQSPTLEGRHPGICKLKAKWTTKVLQKFKCTSVTKSQAGKALDNVIKDARKTLQIKVEEGSAVDVNKIHHRTLSVGILDRLGKTVYSVKHRSAIEARCQELQASDPSKYKNAGAAHQAALSQLWKELSDIERATYEKEAEEKADVDVNIAQFVAEIQTAFEPYTKSLIMGPGGGELMLFYGFRNSKNTLKTGIITSHCSSNFGHPVEINTSADSTDDTGAMDMHVFNKDLFEQVKLCWAEMTDKVIPEHELNERIDVVVEVNTDGLPVLVYDANDDELTARKLKEQVADYLITLWRKCWADGGEVCGDEIPWDELCKRPANFYDSQKITWVNTQYLRDLMKLPEGTSIWDVAKHFARFSGPTSECPFIFHKGDCLRCALHAKPILTVAQPVSPPDASQKEMSASSVMLPTSSTPALLPAAQPAVATVAVSSDSIADESMPPSPSHLPMSPIATSQAPPPKPPSVLATVPSAPVPSPTSSIIQVPDVPPQPQTCDLPQPETPGDDVSSSNSVSATAPSVPVPSPTSSVVHVPDAPPQPQTCDLPRPETLGDDVSSSKTPADDDVAIMPTCDLPRHRQLAEARAMAEAQARELCEAAAASLVQTDKGAVHEERSAVAASLVPTDEGAVHKEHSSPDPAKPRRRGRPRKMTAQTDVVPVVHRAASLVPTDEGAVHKEHSSPDPAKPRQRGRPRKMTAQTDVLPVVDSGKPLTRAVKRARDIQEGGSKSKRARRH</sequence>
<proteinExistence type="predicted"/>
<reference evidence="2 3" key="1">
    <citation type="journal article" date="2015" name="Fungal Genet. Biol.">
        <title>Evolution of novel wood decay mechanisms in Agaricales revealed by the genome sequences of Fistulina hepatica and Cylindrobasidium torrendii.</title>
        <authorList>
            <person name="Floudas D."/>
            <person name="Held B.W."/>
            <person name="Riley R."/>
            <person name="Nagy L.G."/>
            <person name="Koehler G."/>
            <person name="Ransdell A.S."/>
            <person name="Younus H."/>
            <person name="Chow J."/>
            <person name="Chiniquy J."/>
            <person name="Lipzen A."/>
            <person name="Tritt A."/>
            <person name="Sun H."/>
            <person name="Haridas S."/>
            <person name="LaButti K."/>
            <person name="Ohm R.A."/>
            <person name="Kues U."/>
            <person name="Blanchette R.A."/>
            <person name="Grigoriev I.V."/>
            <person name="Minto R.E."/>
            <person name="Hibbett D.S."/>
        </authorList>
    </citation>
    <scope>NUCLEOTIDE SEQUENCE [LARGE SCALE GENOMIC DNA]</scope>
    <source>
        <strain evidence="2 3">ATCC 64428</strain>
    </source>
</reference>
<dbReference type="CDD" id="cd00084">
    <property type="entry name" value="HMG-box_SF"/>
    <property type="match status" value="1"/>
</dbReference>
<dbReference type="Proteomes" id="UP000054144">
    <property type="component" value="Unassembled WGS sequence"/>
</dbReference>
<feature type="compositionally biased region" description="Low complexity" evidence="1">
    <location>
        <begin position="1165"/>
        <end position="1186"/>
    </location>
</feature>
<dbReference type="SMART" id="SM00384">
    <property type="entry name" value="AT_hook"/>
    <property type="match status" value="2"/>
</dbReference>
<feature type="compositionally biased region" description="Low complexity" evidence="1">
    <location>
        <begin position="1207"/>
        <end position="1233"/>
    </location>
</feature>
<evidence type="ECO:0000313" key="3">
    <source>
        <dbReference type="Proteomes" id="UP000054144"/>
    </source>
</evidence>
<feature type="compositionally biased region" description="Polar residues" evidence="1">
    <location>
        <begin position="368"/>
        <end position="380"/>
    </location>
</feature>
<feature type="region of interest" description="Disordered" evidence="1">
    <location>
        <begin position="1136"/>
        <end position="1267"/>
    </location>
</feature>
<organism evidence="2 3">
    <name type="scientific">Fistulina hepatica ATCC 64428</name>
    <dbReference type="NCBI Taxonomy" id="1128425"/>
    <lineage>
        <taxon>Eukaryota</taxon>
        <taxon>Fungi</taxon>
        <taxon>Dikarya</taxon>
        <taxon>Basidiomycota</taxon>
        <taxon>Agaricomycotina</taxon>
        <taxon>Agaricomycetes</taxon>
        <taxon>Agaricomycetidae</taxon>
        <taxon>Agaricales</taxon>
        <taxon>Fistulinaceae</taxon>
        <taxon>Fistulina</taxon>
    </lineage>
</organism>
<gene>
    <name evidence="2" type="ORF">FISHEDRAFT_61447</name>
</gene>
<accession>A0A0D7A5D2</accession>
<feature type="region of interest" description="Disordered" evidence="1">
    <location>
        <begin position="368"/>
        <end position="403"/>
    </location>
</feature>
<keyword evidence="3" id="KW-1185">Reference proteome</keyword>
<evidence type="ECO:0000256" key="1">
    <source>
        <dbReference type="SAM" id="MobiDB-lite"/>
    </source>
</evidence>
<dbReference type="OrthoDB" id="2634326at2759"/>
<dbReference type="EMBL" id="KN882062">
    <property type="protein sequence ID" value="KIY45116.1"/>
    <property type="molecule type" value="Genomic_DNA"/>
</dbReference>
<dbReference type="InterPro" id="IPR017956">
    <property type="entry name" value="AT_hook_DNA-bd_motif"/>
</dbReference>